<sequence length="71" mass="7544">MKTKHNDSGPEIINAGKTPVKKPAEDIVAGAGNQDQLNRLKENAARIPAKNKKIGTSPDIGREPKNGGTKK</sequence>
<gene>
    <name evidence="2" type="ORF">SAMN04488511_10262</name>
</gene>
<accession>A0A1I0SLL5</accession>
<dbReference type="EMBL" id="FOJM01000002">
    <property type="protein sequence ID" value="SFA40400.1"/>
    <property type="molecule type" value="Genomic_DNA"/>
</dbReference>
<keyword evidence="3" id="KW-1185">Reference proteome</keyword>
<evidence type="ECO:0000313" key="2">
    <source>
        <dbReference type="EMBL" id="SFA40400.1"/>
    </source>
</evidence>
<organism evidence="2 3">
    <name type="scientific">Pedobacter suwonensis</name>
    <dbReference type="NCBI Taxonomy" id="332999"/>
    <lineage>
        <taxon>Bacteria</taxon>
        <taxon>Pseudomonadati</taxon>
        <taxon>Bacteroidota</taxon>
        <taxon>Sphingobacteriia</taxon>
        <taxon>Sphingobacteriales</taxon>
        <taxon>Sphingobacteriaceae</taxon>
        <taxon>Pedobacter</taxon>
    </lineage>
</organism>
<feature type="region of interest" description="Disordered" evidence="1">
    <location>
        <begin position="1"/>
        <end position="23"/>
    </location>
</feature>
<dbReference type="STRING" id="332999.SAMN04488511_10262"/>
<reference evidence="3" key="1">
    <citation type="submission" date="2016-10" db="EMBL/GenBank/DDBJ databases">
        <authorList>
            <person name="Varghese N."/>
            <person name="Submissions S."/>
        </authorList>
    </citation>
    <scope>NUCLEOTIDE SEQUENCE [LARGE SCALE GENOMIC DNA]</scope>
    <source>
        <strain evidence="3">DSM 18130</strain>
    </source>
</reference>
<evidence type="ECO:0000313" key="3">
    <source>
        <dbReference type="Proteomes" id="UP000198836"/>
    </source>
</evidence>
<name>A0A1I0SLL5_9SPHI</name>
<dbReference type="Proteomes" id="UP000198836">
    <property type="component" value="Unassembled WGS sequence"/>
</dbReference>
<evidence type="ECO:0000256" key="1">
    <source>
        <dbReference type="SAM" id="MobiDB-lite"/>
    </source>
</evidence>
<dbReference type="AlphaFoldDB" id="A0A1I0SLL5"/>
<dbReference type="RefSeq" id="WP_090980113.1">
    <property type="nucleotide sequence ID" value="NZ_FOJM01000002.1"/>
</dbReference>
<proteinExistence type="predicted"/>
<feature type="region of interest" description="Disordered" evidence="1">
    <location>
        <begin position="43"/>
        <end position="71"/>
    </location>
</feature>
<protein>
    <submittedName>
        <fullName evidence="2">Uncharacterized protein</fullName>
    </submittedName>
</protein>